<dbReference type="EMBL" id="JABAIA010000001">
    <property type="protein sequence ID" value="NLR63506.1"/>
    <property type="molecule type" value="Genomic_DNA"/>
</dbReference>
<accession>A0A847RK28</accession>
<evidence type="ECO:0000313" key="2">
    <source>
        <dbReference type="Proteomes" id="UP000570474"/>
    </source>
</evidence>
<sequence length="151" mass="17351">MIYTSLAEKDILDLLYQFETGTLPKSAWTHEAHLIVAIAYNVLYGRITALDRARINIRRYNEAVGTPNTDHGGYHETITCFWIWLADCFLQAQEDQSIETVCNTFMRSRYTDKQLPLRYYSAALLFSTAARMALVEPDISPLYITDVTTEK</sequence>
<protein>
    <submittedName>
        <fullName evidence="1">Uncharacterized protein</fullName>
    </submittedName>
</protein>
<dbReference type="AlphaFoldDB" id="A0A847RK28"/>
<gene>
    <name evidence="1" type="ORF">HGH92_04225</name>
</gene>
<reference evidence="1 2" key="1">
    <citation type="submission" date="2020-04" db="EMBL/GenBank/DDBJ databases">
        <authorList>
            <person name="Yin C."/>
        </authorList>
    </citation>
    <scope>NUCLEOTIDE SEQUENCE [LARGE SCALE GENOMIC DNA]</scope>
    <source>
        <strain evidence="1 2">Ae27</strain>
    </source>
</reference>
<comment type="caution">
    <text evidence="1">The sequence shown here is derived from an EMBL/GenBank/DDBJ whole genome shotgun (WGS) entry which is preliminary data.</text>
</comment>
<name>A0A847RK28_9BACT</name>
<organism evidence="1 2">
    <name type="scientific">Chitinophaga varians</name>
    <dbReference type="NCBI Taxonomy" id="2202339"/>
    <lineage>
        <taxon>Bacteria</taxon>
        <taxon>Pseudomonadati</taxon>
        <taxon>Bacteroidota</taxon>
        <taxon>Chitinophagia</taxon>
        <taxon>Chitinophagales</taxon>
        <taxon>Chitinophagaceae</taxon>
        <taxon>Chitinophaga</taxon>
    </lineage>
</organism>
<keyword evidence="2" id="KW-1185">Reference proteome</keyword>
<evidence type="ECO:0000313" key="1">
    <source>
        <dbReference type="EMBL" id="NLR63506.1"/>
    </source>
</evidence>
<dbReference type="RefSeq" id="WP_168869502.1">
    <property type="nucleotide sequence ID" value="NZ_JABAIA010000001.1"/>
</dbReference>
<dbReference type="Proteomes" id="UP000570474">
    <property type="component" value="Unassembled WGS sequence"/>
</dbReference>
<proteinExistence type="predicted"/>